<dbReference type="GO" id="GO:0008395">
    <property type="term" value="F:steroid hydroxylase activity"/>
    <property type="evidence" value="ECO:0007669"/>
    <property type="project" value="TreeGrafter"/>
</dbReference>
<accession>A0A8J3WBD1</accession>
<organism evidence="7 8">
    <name type="scientific">Planobispora rosea</name>
    <dbReference type="NCBI Taxonomy" id="35762"/>
    <lineage>
        <taxon>Bacteria</taxon>
        <taxon>Bacillati</taxon>
        <taxon>Actinomycetota</taxon>
        <taxon>Actinomycetes</taxon>
        <taxon>Streptosporangiales</taxon>
        <taxon>Streptosporangiaceae</taxon>
        <taxon>Planobispora</taxon>
    </lineage>
</organism>
<dbReference type="CDD" id="cd11033">
    <property type="entry name" value="CYP142-like"/>
    <property type="match status" value="1"/>
</dbReference>
<reference evidence="7" key="1">
    <citation type="submission" date="2021-01" db="EMBL/GenBank/DDBJ databases">
        <title>Whole genome shotgun sequence of Planobispora rosea NBRC 15558.</title>
        <authorList>
            <person name="Komaki H."/>
            <person name="Tamura T."/>
        </authorList>
    </citation>
    <scope>NUCLEOTIDE SEQUENCE</scope>
    <source>
        <strain evidence="7">NBRC 15558</strain>
    </source>
</reference>
<keyword evidence="5" id="KW-0408">Iron</keyword>
<keyword evidence="4" id="KW-0560">Oxidoreductase</keyword>
<proteinExistence type="inferred from homology"/>
<comment type="caution">
    <text evidence="7">The sequence shown here is derived from an EMBL/GenBank/DDBJ whole genome shotgun (WGS) entry which is preliminary data.</text>
</comment>
<dbReference type="FunFam" id="1.10.630.10:FF:000018">
    <property type="entry name" value="Cytochrome P450 monooxygenase"/>
    <property type="match status" value="1"/>
</dbReference>
<dbReference type="Pfam" id="PF00067">
    <property type="entry name" value="p450"/>
    <property type="match status" value="1"/>
</dbReference>
<evidence type="ECO:0000256" key="2">
    <source>
        <dbReference type="ARBA" id="ARBA00022617"/>
    </source>
</evidence>
<protein>
    <submittedName>
        <fullName evidence="7">Cytochrome P450</fullName>
    </submittedName>
</protein>
<dbReference type="SUPFAM" id="SSF48264">
    <property type="entry name" value="Cytochrome P450"/>
    <property type="match status" value="1"/>
</dbReference>
<dbReference type="EMBL" id="BOOI01000017">
    <property type="protein sequence ID" value="GIH83794.1"/>
    <property type="molecule type" value="Genomic_DNA"/>
</dbReference>
<dbReference type="RefSeq" id="WP_068922924.1">
    <property type="nucleotide sequence ID" value="NZ_BMQP01000002.1"/>
</dbReference>
<keyword evidence="6" id="KW-0503">Monooxygenase</keyword>
<dbReference type="Gene3D" id="1.10.630.10">
    <property type="entry name" value="Cytochrome P450"/>
    <property type="match status" value="1"/>
</dbReference>
<evidence type="ECO:0000256" key="3">
    <source>
        <dbReference type="ARBA" id="ARBA00022723"/>
    </source>
</evidence>
<dbReference type="GO" id="GO:0020037">
    <property type="term" value="F:heme binding"/>
    <property type="evidence" value="ECO:0007669"/>
    <property type="project" value="InterPro"/>
</dbReference>
<dbReference type="AlphaFoldDB" id="A0A8J3WBD1"/>
<evidence type="ECO:0000256" key="4">
    <source>
        <dbReference type="ARBA" id="ARBA00023002"/>
    </source>
</evidence>
<dbReference type="GO" id="GO:0006707">
    <property type="term" value="P:cholesterol catabolic process"/>
    <property type="evidence" value="ECO:0007669"/>
    <property type="project" value="TreeGrafter"/>
</dbReference>
<evidence type="ECO:0000256" key="6">
    <source>
        <dbReference type="ARBA" id="ARBA00023033"/>
    </source>
</evidence>
<keyword evidence="8" id="KW-1185">Reference proteome</keyword>
<keyword evidence="2" id="KW-0349">Heme</keyword>
<dbReference type="GO" id="GO:0005506">
    <property type="term" value="F:iron ion binding"/>
    <property type="evidence" value="ECO:0007669"/>
    <property type="project" value="InterPro"/>
</dbReference>
<evidence type="ECO:0000256" key="1">
    <source>
        <dbReference type="ARBA" id="ARBA00010617"/>
    </source>
</evidence>
<keyword evidence="3" id="KW-0479">Metal-binding</keyword>
<dbReference type="Proteomes" id="UP000655044">
    <property type="component" value="Unassembled WGS sequence"/>
</dbReference>
<evidence type="ECO:0000313" key="7">
    <source>
        <dbReference type="EMBL" id="GIH83794.1"/>
    </source>
</evidence>
<evidence type="ECO:0000256" key="5">
    <source>
        <dbReference type="ARBA" id="ARBA00023004"/>
    </source>
</evidence>
<dbReference type="PANTHER" id="PTHR46696">
    <property type="entry name" value="P450, PUTATIVE (EUROFUNG)-RELATED"/>
    <property type="match status" value="1"/>
</dbReference>
<dbReference type="OrthoDB" id="3203662at2"/>
<comment type="similarity">
    <text evidence="1">Belongs to the cytochrome P450 family.</text>
</comment>
<dbReference type="InterPro" id="IPR002397">
    <property type="entry name" value="Cyt_P450_B"/>
</dbReference>
<evidence type="ECO:0000313" key="8">
    <source>
        <dbReference type="Proteomes" id="UP000655044"/>
    </source>
</evidence>
<dbReference type="PRINTS" id="PR00359">
    <property type="entry name" value="BP450"/>
</dbReference>
<dbReference type="InterPro" id="IPR036396">
    <property type="entry name" value="Cyt_P450_sf"/>
</dbReference>
<dbReference type="GO" id="GO:0036199">
    <property type="term" value="F:cholest-4-en-3-one 26-monooxygenase activity"/>
    <property type="evidence" value="ECO:0007669"/>
    <property type="project" value="TreeGrafter"/>
</dbReference>
<gene>
    <name evidence="7" type="ORF">Pro02_22020</name>
</gene>
<sequence length="410" mass="46186">MDIDLADLGFWRRPLAERYEAFARLRRLDRPVFFEEKRVPLLRSGKGFYALVRHADVVEASRNAKVFSSEPAVTNPEPPGWVKHVFGESMVNMDDPRHARLRRIVSRAFSPKMLSNLQGDIEKACARIVDDVVAAGPGGDFVSQVAARLPIHVICDMMGVPDAMREKVHRHVDISTAYTGVRPSLPQTLRMAGQNMLALLALQRMVIELGRERAREPRGDLVSALVTANVDGERLTDRELGSFFALLLVAGNETARNTMAHGIKLFTDNPDQRELLLEDFDGRIGGAIEEMVRHVSPIMQFRRTVTQDYRLRGLDLKPGEKVVLFYGSANRDEEVFPDPDRFDITRDAKPHVGFGGPGPHFCLGANLARQEIRTMFRELFTRLPGIRSVGEPELLLSNFDNSVRSQRFTF</sequence>
<name>A0A8J3WBD1_PLARO</name>
<dbReference type="InterPro" id="IPR001128">
    <property type="entry name" value="Cyt_P450"/>
</dbReference>
<dbReference type="PANTHER" id="PTHR46696:SF4">
    <property type="entry name" value="BIOTIN BIOSYNTHESIS CYTOCHROME P450"/>
    <property type="match status" value="1"/>
</dbReference>